<sequence>MSLIFFNRSFEKNRLKALVLWNLSQSKEKNTIDLLEKLKQIGFSFATYAGVSLSIDDLKIPPNKGELLVESQKALNLSKKEYEKGNITAVESFQQIIDLWYRTSEVLKQNVIQHFRSTDILNPVYMMAFSGARGNISQVRQLVGMRGLMADPQGQILDFPIRSNFREGLTLTEYIISCYGARKGLVDTALRTANAGYLTRRLVDVAQHIIIRETNCKTDTGIFLTDMKDGNKTKVQLQKRLVGRVLGEDIESIAKKNQDIYPLLAFKIVEKRNKVCVRSPLTCKTKKPICQLCYGWSLAYGKLVSKGEAVGVLAAQSIGEPGTQLTMRTFHTGGVFSGDVIEEIKAPFNGVINYENPLQGTLIRTLYGKIAFLTKNKGNFSISDNKITNKFSIPLSTILFARQKETVYKKQLLAEYSSTFTKKTKGIKEKYNITSNFEGQVYFENVLLLITVGKKGDITKTALRLGSIWVVSGNIYQSIIPSKLFIKANDLVNTNSILDQSILLSPYDGFLKSNNLKEKTIKKFKNDLNKDLNKTEALKNFFNTNIQKNKKFQQKKIQDFFLSSPLLVLSIKNINYKKFGYFLSLYNLFSYKVLLSISLNNNFTNLKKINFQFFHEKKINEFIFFEKQNITNFLLEGEFFSLSEKNFIFKRKENLNLFFLSSKEKKTLTNKTFYRIIQTNQQTKKIHLFEYLFYEKNINFFKKQKNNLNHKIKNLIKNIFLFLIINKKKYTFIKKNQFKFINLPTLNKKYNQIKRKKNFFLKNQIQLNFFKKKKRTYKTIKKNSLFKLKIKLGWLFLEKRTKVFIVKNQTLLLPGQVLSKKIFLDQHFIFLEHIPFNKTFLFFKYEKSFIQTRFIKNKKFKIKKLKSFLKYKKNISRNLLYKKNFIYITFIISLLRKGIENKNIPIFLKKNFFSNEIKNFSHLKSFDITSIFLNKQYKGKLRLNYPSINLDIKKNFYPSLKNKKSIKKNIFCNFNISFDGFEKKNLQKSKTEYKIGLILIIFSVQRINFLNSIFKKKEKNNYLRKNTTKIYINKNKQIIEKLSPTVNSFFSPYDGEIIKTKIDNLGKQKTLILTSKNQISFPLKNNLTFFTIGQFVRYGENFSDNFGILESGQVIQIDKKKITLRKAQPFLFGSKGIFLINHDDVIENKTPLITLFYRKIKTEDIIQGIPRIEEIFEARQPKEGDIISENLNMKLKFFFYWYSEKKNLSFQESAKISIQRIQTIIVNRIQKVYQSQGVDIADKHIEIIVRQMTGKVKIIVGGAFLRGELISLRKVERKNRNIEYTQNLNSVLKEYLKLQKIYRPSIKKVIYEPIILGITKAALETETESFLSAASFQETTKILSQAALQKKLDFLVGLKENVILGRLIPAGTGSFQKKEKEIKNEIFLKNFNSFLKKHKKLFWLNKNQNINILKKK</sequence>
<comment type="catalytic activity">
    <reaction evidence="8">
        <text>RNA(n) + a ribonucleoside 5'-triphosphate = RNA(n+1) + diphosphate</text>
        <dbReference type="Rhea" id="RHEA:21248"/>
        <dbReference type="Rhea" id="RHEA-COMP:14527"/>
        <dbReference type="Rhea" id="RHEA-COMP:17342"/>
        <dbReference type="ChEBI" id="CHEBI:33019"/>
        <dbReference type="ChEBI" id="CHEBI:61557"/>
        <dbReference type="ChEBI" id="CHEBI:140395"/>
        <dbReference type="EC" id="2.7.7.6"/>
    </reaction>
</comment>
<feature type="domain" description="RNA polymerase Rpb1" evidence="9">
    <location>
        <begin position="168"/>
        <end position="1260"/>
    </location>
</feature>
<dbReference type="GO" id="GO:0008270">
    <property type="term" value="F:zinc ion binding"/>
    <property type="evidence" value="ECO:0007669"/>
    <property type="project" value="UniProtKB-UniRule"/>
</dbReference>
<dbReference type="InterPro" id="IPR042102">
    <property type="entry name" value="RNA_pol_Rpb1_3_sf"/>
</dbReference>
<feature type="binding site" evidence="8">
    <location>
        <position position="216"/>
    </location>
    <ligand>
        <name>Zn(2+)</name>
        <dbReference type="ChEBI" id="CHEBI:29105"/>
    </ligand>
</feature>
<organism evidence="11">
    <name type="scientific">Neglectella solitaria</name>
    <name type="common">Green alga</name>
    <name type="synonym">Oocystis solitaria</name>
    <dbReference type="NCBI Taxonomy" id="120749"/>
    <lineage>
        <taxon>Eukaryota</taxon>
        <taxon>Viridiplantae</taxon>
        <taxon>Chlorophyta</taxon>
        <taxon>core chlorophytes</taxon>
        <taxon>Trebouxiophyceae</taxon>
        <taxon>Chlorellales</taxon>
        <taxon>Oocystaceae</taxon>
        <taxon>Eremosphaeroideae</taxon>
        <taxon>Neglectella</taxon>
    </lineage>
</organism>
<keyword evidence="4 8" id="KW-0548">Nucleotidyltransferase</keyword>
<dbReference type="InterPro" id="IPR038120">
    <property type="entry name" value="Rpb1_funnel_sf"/>
</dbReference>
<dbReference type="Gene3D" id="1.10.132.30">
    <property type="match status" value="1"/>
</dbReference>
<keyword evidence="6 8" id="KW-0862">Zinc</keyword>
<comment type="subcellular location">
    <subcellularLocation>
        <location evidence="8">Plastid</location>
        <location evidence="8">Chloroplast</location>
    </subcellularLocation>
</comment>
<evidence type="ECO:0000256" key="2">
    <source>
        <dbReference type="ARBA" id="ARBA00022640"/>
    </source>
</evidence>
<evidence type="ECO:0000259" key="10">
    <source>
        <dbReference type="Pfam" id="PF05000"/>
    </source>
</evidence>
<keyword evidence="11" id="KW-0150">Chloroplast</keyword>
<evidence type="ECO:0000256" key="5">
    <source>
        <dbReference type="ARBA" id="ARBA00022723"/>
    </source>
</evidence>
<gene>
    <name evidence="8 11" type="primary">rpoC2</name>
</gene>
<reference evidence="11" key="1">
    <citation type="journal article" date="2009" name="Mol. Biol. Evol.">
        <title>The chloroplast genomes of the green algae Pedinomonas minor, Parachlorella kessleri, and Oocystis solitaria reveal a shared ancestry between the Pedinomonadales and Chlorellales.</title>
        <authorList>
            <person name="Turmel M."/>
            <person name="Otis C."/>
            <person name="Lemieux C."/>
        </authorList>
    </citation>
    <scope>NUCLEOTIDE SEQUENCE</scope>
</reference>
<evidence type="ECO:0000256" key="8">
    <source>
        <dbReference type="HAMAP-Rule" id="MF_01324"/>
    </source>
</evidence>
<evidence type="ECO:0000256" key="1">
    <source>
        <dbReference type="ARBA" id="ARBA00022478"/>
    </source>
</evidence>
<keyword evidence="7 8" id="KW-0804">Transcription</keyword>
<dbReference type="Gene3D" id="1.10.150.390">
    <property type="match status" value="1"/>
</dbReference>
<feature type="domain" description="RNA polymerase Rpb1" evidence="10">
    <location>
        <begin position="87"/>
        <end position="158"/>
    </location>
</feature>
<dbReference type="Gene3D" id="1.10.1790.20">
    <property type="match status" value="1"/>
</dbReference>
<dbReference type="NCBIfam" id="TIGR02388">
    <property type="entry name" value="rpoC2_cyan"/>
    <property type="match status" value="1"/>
</dbReference>
<evidence type="ECO:0000256" key="4">
    <source>
        <dbReference type="ARBA" id="ARBA00022695"/>
    </source>
</evidence>
<dbReference type="InterPro" id="IPR045867">
    <property type="entry name" value="DNA-dir_RpoC_beta_prime"/>
</dbReference>
<evidence type="ECO:0000256" key="6">
    <source>
        <dbReference type="ARBA" id="ARBA00022833"/>
    </source>
</evidence>
<feature type="binding site" evidence="8">
    <location>
        <position position="293"/>
    </location>
    <ligand>
        <name>Zn(2+)</name>
        <dbReference type="ChEBI" id="CHEBI:29105"/>
    </ligand>
</feature>
<dbReference type="SUPFAM" id="SSF64484">
    <property type="entry name" value="beta and beta-prime subunits of DNA dependent RNA-polymerase"/>
    <property type="match status" value="2"/>
</dbReference>
<evidence type="ECO:0000256" key="7">
    <source>
        <dbReference type="ARBA" id="ARBA00023163"/>
    </source>
</evidence>
<dbReference type="InterPro" id="IPR007081">
    <property type="entry name" value="RNA_pol_Rpb1_5"/>
</dbReference>
<dbReference type="GO" id="GO:0009507">
    <property type="term" value="C:chloroplast"/>
    <property type="evidence" value="ECO:0007669"/>
    <property type="project" value="UniProtKB-SubCell"/>
</dbReference>
<evidence type="ECO:0000256" key="3">
    <source>
        <dbReference type="ARBA" id="ARBA00022679"/>
    </source>
</evidence>
<feature type="binding site" evidence="8">
    <location>
        <position position="283"/>
    </location>
    <ligand>
        <name>Zn(2+)</name>
        <dbReference type="ChEBI" id="CHEBI:29105"/>
    </ligand>
</feature>
<protein>
    <recommendedName>
        <fullName evidence="8">DNA-directed RNA polymerase subunit beta''</fullName>
        <ecNumber evidence="8">2.7.7.6</ecNumber>
    </recommendedName>
    <alternativeName>
        <fullName evidence="8">PEP</fullName>
    </alternativeName>
    <alternativeName>
        <fullName evidence="8">Plastid-encoded RNA polymerase subunit beta''</fullName>
        <shortName evidence="8">RNA polymerase subunit beta''</shortName>
    </alternativeName>
</protein>
<keyword evidence="2 11" id="KW-0934">Plastid</keyword>
<comment type="subunit">
    <text evidence="8">In plastids the minimal PEP RNA polymerase catalytic core is composed of four subunits: alpha, beta, beta', and beta''. When a (nuclear-encoded) sigma factor is associated with the core the holoenzyme is formed, which can initiate transcription.</text>
</comment>
<feature type="binding site" evidence="8">
    <location>
        <position position="290"/>
    </location>
    <ligand>
        <name>Zn(2+)</name>
        <dbReference type="ChEBI" id="CHEBI:29105"/>
    </ligand>
</feature>
<dbReference type="GO" id="GO:0003899">
    <property type="term" value="F:DNA-directed RNA polymerase activity"/>
    <property type="evidence" value="ECO:0007669"/>
    <property type="project" value="UniProtKB-UniRule"/>
</dbReference>
<evidence type="ECO:0000313" key="11">
    <source>
        <dbReference type="EMBL" id="ACQ90800.1"/>
    </source>
</evidence>
<dbReference type="GO" id="GO:0003677">
    <property type="term" value="F:DNA binding"/>
    <property type="evidence" value="ECO:0007669"/>
    <property type="project" value="UniProtKB-UniRule"/>
</dbReference>
<dbReference type="Pfam" id="PF04998">
    <property type="entry name" value="RNA_pol_Rpb1_5"/>
    <property type="match status" value="1"/>
</dbReference>
<dbReference type="Pfam" id="PF05000">
    <property type="entry name" value="RNA_pol_Rpb1_4"/>
    <property type="match status" value="1"/>
</dbReference>
<comment type="similarity">
    <text evidence="8">Belongs to the RNA polymerase beta' chain family. RpoC2 subfamily.</text>
</comment>
<geneLocation type="chloroplast" evidence="11"/>
<evidence type="ECO:0000259" key="9">
    <source>
        <dbReference type="Pfam" id="PF04998"/>
    </source>
</evidence>
<dbReference type="HAMAP" id="MF_01324">
    <property type="entry name" value="RNApol_bact_RpoC2"/>
    <property type="match status" value="1"/>
</dbReference>
<name>C7BEC5_NEGSO</name>
<accession>C7BEC5</accession>
<dbReference type="EC" id="2.7.7.6" evidence="8"/>
<dbReference type="PANTHER" id="PTHR19376">
    <property type="entry name" value="DNA-DIRECTED RNA POLYMERASE"/>
    <property type="match status" value="1"/>
</dbReference>
<dbReference type="InterPro" id="IPR007083">
    <property type="entry name" value="RNA_pol_Rpb1_4"/>
</dbReference>
<dbReference type="InterPro" id="IPR012756">
    <property type="entry name" value="DNA-dir_RpoC2_beta_pp"/>
</dbReference>
<dbReference type="Gene3D" id="1.10.274.100">
    <property type="entry name" value="RNA polymerase Rpb1, domain 3"/>
    <property type="match status" value="1"/>
</dbReference>
<keyword evidence="1 8" id="KW-0240">DNA-directed RNA polymerase</keyword>
<dbReference type="GO" id="GO:0006351">
    <property type="term" value="P:DNA-templated transcription"/>
    <property type="evidence" value="ECO:0007669"/>
    <property type="project" value="UniProtKB-UniRule"/>
</dbReference>
<dbReference type="EMBL" id="FJ968739">
    <property type="protein sequence ID" value="ACQ90800.1"/>
    <property type="molecule type" value="Genomic_DNA"/>
</dbReference>
<comment type="function">
    <text evidence="8">DNA-dependent RNA polymerase catalyzes the transcription of DNA into RNA using the four ribonucleoside triphosphates as substrates.</text>
</comment>
<keyword evidence="3 8" id="KW-0808">Transferase</keyword>
<dbReference type="PANTHER" id="PTHR19376:SF68">
    <property type="entry name" value="DNA-DIRECTED RNA POLYMERASE SUBUNIT BETA"/>
    <property type="match status" value="1"/>
</dbReference>
<proteinExistence type="inferred from homology"/>
<comment type="cofactor">
    <cofactor evidence="8">
        <name>Zn(2+)</name>
        <dbReference type="ChEBI" id="CHEBI:29105"/>
    </cofactor>
    <text evidence="8">Binds 1 Zn(2+) ion per subunit.</text>
</comment>
<dbReference type="CDD" id="cd02655">
    <property type="entry name" value="RNAP_beta'_C"/>
    <property type="match status" value="1"/>
</dbReference>
<dbReference type="GO" id="GO:0000428">
    <property type="term" value="C:DNA-directed RNA polymerase complex"/>
    <property type="evidence" value="ECO:0007669"/>
    <property type="project" value="UniProtKB-KW"/>
</dbReference>
<keyword evidence="5 8" id="KW-0479">Metal-binding</keyword>